<organism evidence="2 3">
    <name type="scientific">Desulfobacter latus</name>
    <dbReference type="NCBI Taxonomy" id="2292"/>
    <lineage>
        <taxon>Bacteria</taxon>
        <taxon>Pseudomonadati</taxon>
        <taxon>Thermodesulfobacteriota</taxon>
        <taxon>Desulfobacteria</taxon>
        <taxon>Desulfobacterales</taxon>
        <taxon>Desulfobacteraceae</taxon>
        <taxon>Desulfobacter</taxon>
    </lineage>
</organism>
<reference evidence="2 3" key="1">
    <citation type="submission" date="2020-06" db="EMBL/GenBank/DDBJ databases">
        <title>High-quality draft genome of sulfate reducer Desulfobacter latus type strain AcrS2 isolated from marine sediment.</title>
        <authorList>
            <person name="Hoppe M."/>
            <person name="Larsen C.K."/>
            <person name="Marshall I.P.G."/>
            <person name="Schramm A."/>
            <person name="Marietou A.G."/>
        </authorList>
    </citation>
    <scope>NUCLEOTIDE SEQUENCE [LARGE SCALE GENOMIC DNA]</scope>
    <source>
        <strain evidence="2 3">AcRS2</strain>
    </source>
</reference>
<proteinExistence type="predicted"/>
<dbReference type="InterPro" id="IPR052723">
    <property type="entry name" value="Acyl-CoA_thioesterase_PaaI"/>
</dbReference>
<dbReference type="Pfam" id="PF03061">
    <property type="entry name" value="4HBT"/>
    <property type="match status" value="1"/>
</dbReference>
<dbReference type="RefSeq" id="WP_178365778.1">
    <property type="nucleotide sequence ID" value="NZ_JACADJ010000010.1"/>
</dbReference>
<dbReference type="SUPFAM" id="SSF54637">
    <property type="entry name" value="Thioesterase/thiol ester dehydrase-isomerase"/>
    <property type="match status" value="1"/>
</dbReference>
<dbReference type="InterPro" id="IPR029069">
    <property type="entry name" value="HotDog_dom_sf"/>
</dbReference>
<feature type="domain" description="Thioesterase" evidence="1">
    <location>
        <begin position="41"/>
        <end position="111"/>
    </location>
</feature>
<dbReference type="AlphaFoldDB" id="A0A850T5V6"/>
<gene>
    <name evidence="2" type="ORF">HXW94_04870</name>
</gene>
<accession>A0A850T5V6</accession>
<dbReference type="PANTHER" id="PTHR42856:SF1">
    <property type="entry name" value="ACYL-COENZYME A THIOESTERASE PAAI"/>
    <property type="match status" value="1"/>
</dbReference>
<dbReference type="GO" id="GO:0016289">
    <property type="term" value="F:acyl-CoA hydrolase activity"/>
    <property type="evidence" value="ECO:0007669"/>
    <property type="project" value="TreeGrafter"/>
</dbReference>
<evidence type="ECO:0000259" key="1">
    <source>
        <dbReference type="Pfam" id="PF03061"/>
    </source>
</evidence>
<dbReference type="EMBL" id="JACADJ010000010">
    <property type="protein sequence ID" value="NWH04325.1"/>
    <property type="molecule type" value="Genomic_DNA"/>
</dbReference>
<sequence length="127" mass="13666">MNIITHQLIDNELCGTPVMVENGKSRVEYTTTSRMAADDSGLVHGGFIFGLADYAAMLAVNHPNVVLGGADVKFLKPVKAGESVYAEATVTSASGKKQMVSVTVKREDDVVFKGDFSCFILEKHVLD</sequence>
<keyword evidence="3" id="KW-1185">Reference proteome</keyword>
<dbReference type="CDD" id="cd03443">
    <property type="entry name" value="PaaI_thioesterase"/>
    <property type="match status" value="1"/>
</dbReference>
<comment type="caution">
    <text evidence="2">The sequence shown here is derived from an EMBL/GenBank/DDBJ whole genome shotgun (WGS) entry which is preliminary data.</text>
</comment>
<name>A0A850T5V6_9BACT</name>
<dbReference type="PANTHER" id="PTHR42856">
    <property type="entry name" value="ACYL-COENZYME A THIOESTERASE PAAI"/>
    <property type="match status" value="1"/>
</dbReference>
<evidence type="ECO:0000313" key="2">
    <source>
        <dbReference type="EMBL" id="NWH04325.1"/>
    </source>
</evidence>
<evidence type="ECO:0000313" key="3">
    <source>
        <dbReference type="Proteomes" id="UP000553343"/>
    </source>
</evidence>
<dbReference type="InterPro" id="IPR006683">
    <property type="entry name" value="Thioestr_dom"/>
</dbReference>
<dbReference type="Proteomes" id="UP000553343">
    <property type="component" value="Unassembled WGS sequence"/>
</dbReference>
<protein>
    <submittedName>
        <fullName evidence="2">Thioesterase</fullName>
    </submittedName>
</protein>
<dbReference type="Gene3D" id="3.10.129.10">
    <property type="entry name" value="Hotdog Thioesterase"/>
    <property type="match status" value="1"/>
</dbReference>